<dbReference type="Proteomes" id="UP001642409">
    <property type="component" value="Unassembled WGS sequence"/>
</dbReference>
<organism evidence="1 2">
    <name type="scientific">Hexamita inflata</name>
    <dbReference type="NCBI Taxonomy" id="28002"/>
    <lineage>
        <taxon>Eukaryota</taxon>
        <taxon>Metamonada</taxon>
        <taxon>Diplomonadida</taxon>
        <taxon>Hexamitidae</taxon>
        <taxon>Hexamitinae</taxon>
        <taxon>Hexamita</taxon>
    </lineage>
</organism>
<evidence type="ECO:0000313" key="2">
    <source>
        <dbReference type="Proteomes" id="UP001642409"/>
    </source>
</evidence>
<sequence>MTEKLIEALARIDQEVKHTQVNKSTEYHLGQLRAKYAKISRQLTEMQQKTEIKSVQQHLIERSAAPDPNSLLEQMQFIQTDQNYELQFSNLVLKDNDIRIQTLQTIQQRGSFNNVQEEAGTYLCKFDTEKIIQDQAQATSLVCYQDLLQQERVQHMCKKILPFILAYGENLFKKKFKKSHDLQYKMVLKSLLPFAGMNMQKDRIAAIFESVLKRQEFYDLFGICQQGIYCGVRANFDFNKCLCNNCA</sequence>
<dbReference type="EMBL" id="CAXDID020000001">
    <property type="protein sequence ID" value="CAL5970621.1"/>
    <property type="molecule type" value="Genomic_DNA"/>
</dbReference>
<proteinExistence type="predicted"/>
<reference evidence="1 2" key="1">
    <citation type="submission" date="2024-07" db="EMBL/GenBank/DDBJ databases">
        <authorList>
            <person name="Akdeniz Z."/>
        </authorList>
    </citation>
    <scope>NUCLEOTIDE SEQUENCE [LARGE SCALE GENOMIC DNA]</scope>
</reference>
<comment type="caution">
    <text evidence="1">The sequence shown here is derived from an EMBL/GenBank/DDBJ whole genome shotgun (WGS) entry which is preliminary data.</text>
</comment>
<accession>A0ABP1GER3</accession>
<protein>
    <submittedName>
        <fullName evidence="1">Uncharacterized protein</fullName>
    </submittedName>
</protein>
<keyword evidence="2" id="KW-1185">Reference proteome</keyword>
<name>A0ABP1GER3_9EUKA</name>
<gene>
    <name evidence="1" type="ORF">HINF_LOCUS561</name>
</gene>
<evidence type="ECO:0000313" key="1">
    <source>
        <dbReference type="EMBL" id="CAL5970621.1"/>
    </source>
</evidence>
<dbReference type="Gene3D" id="6.10.140.1070">
    <property type="match status" value="1"/>
</dbReference>